<dbReference type="PANTHER" id="PTHR47074:SF21">
    <property type="entry name" value="RNASE H TYPE-1 DOMAIN-CONTAINING PROTEIN"/>
    <property type="match status" value="1"/>
</dbReference>
<comment type="caution">
    <text evidence="2">The sequence shown here is derived from an EMBL/GenBank/DDBJ whole genome shotgun (WGS) entry which is preliminary data.</text>
</comment>
<dbReference type="Pfam" id="PF13456">
    <property type="entry name" value="RVT_3"/>
    <property type="match status" value="1"/>
</dbReference>
<evidence type="ECO:0000259" key="1">
    <source>
        <dbReference type="Pfam" id="PF13456"/>
    </source>
</evidence>
<dbReference type="EMBL" id="JAZDWU010000001">
    <property type="protein sequence ID" value="KAL0015241.1"/>
    <property type="molecule type" value="Genomic_DNA"/>
</dbReference>
<dbReference type="InterPro" id="IPR052929">
    <property type="entry name" value="RNase_H-like_EbsB-rel"/>
</dbReference>
<evidence type="ECO:0000313" key="2">
    <source>
        <dbReference type="EMBL" id="KAL0015241.1"/>
    </source>
</evidence>
<feature type="domain" description="RNase H type-1" evidence="1">
    <location>
        <begin position="106"/>
        <end position="226"/>
    </location>
</feature>
<dbReference type="AlphaFoldDB" id="A0AAW2E277"/>
<name>A0AAW2E277_9ROSI</name>
<sequence length="253" mass="28001">MIISIPLSGICHKYYKTLVISKVVMYFNNSSVSCILCGHDSEEARTLAISSSNAQQPRLYDIPASSQNIIHKFQEYIIATSEPAHPKTPPTLNRWVPPPLGFIKINVDAALSANKAAFAAVARNHLGEVVKVWARILPSRPPLQAETEALLWAVQLAKREHWNLAIFEGDSKIYIDAFNHPSCNPVWSIRTLVDNIRVLFVDFLSCSFLWVNRCCNNAAHVTAKFALSSNSSCFFNSGNLPATLCAACKEDSP</sequence>
<accession>A0AAW2E277</accession>
<dbReference type="Proteomes" id="UP001459277">
    <property type="component" value="Unassembled WGS sequence"/>
</dbReference>
<dbReference type="InterPro" id="IPR002156">
    <property type="entry name" value="RNaseH_domain"/>
</dbReference>
<dbReference type="InterPro" id="IPR012337">
    <property type="entry name" value="RNaseH-like_sf"/>
</dbReference>
<protein>
    <recommendedName>
        <fullName evidence="1">RNase H type-1 domain-containing protein</fullName>
    </recommendedName>
</protein>
<proteinExistence type="predicted"/>
<evidence type="ECO:0000313" key="3">
    <source>
        <dbReference type="Proteomes" id="UP001459277"/>
    </source>
</evidence>
<organism evidence="2 3">
    <name type="scientific">Lithocarpus litseifolius</name>
    <dbReference type="NCBI Taxonomy" id="425828"/>
    <lineage>
        <taxon>Eukaryota</taxon>
        <taxon>Viridiplantae</taxon>
        <taxon>Streptophyta</taxon>
        <taxon>Embryophyta</taxon>
        <taxon>Tracheophyta</taxon>
        <taxon>Spermatophyta</taxon>
        <taxon>Magnoliopsida</taxon>
        <taxon>eudicotyledons</taxon>
        <taxon>Gunneridae</taxon>
        <taxon>Pentapetalae</taxon>
        <taxon>rosids</taxon>
        <taxon>fabids</taxon>
        <taxon>Fagales</taxon>
        <taxon>Fagaceae</taxon>
        <taxon>Lithocarpus</taxon>
    </lineage>
</organism>
<dbReference type="GO" id="GO:0004523">
    <property type="term" value="F:RNA-DNA hybrid ribonuclease activity"/>
    <property type="evidence" value="ECO:0007669"/>
    <property type="project" value="InterPro"/>
</dbReference>
<dbReference type="GO" id="GO:0003676">
    <property type="term" value="F:nucleic acid binding"/>
    <property type="evidence" value="ECO:0007669"/>
    <property type="project" value="InterPro"/>
</dbReference>
<keyword evidence="3" id="KW-1185">Reference proteome</keyword>
<dbReference type="PANTHER" id="PTHR47074">
    <property type="entry name" value="BNAC02G40300D PROTEIN"/>
    <property type="match status" value="1"/>
</dbReference>
<dbReference type="InterPro" id="IPR044730">
    <property type="entry name" value="RNase_H-like_dom_plant"/>
</dbReference>
<dbReference type="InterPro" id="IPR036397">
    <property type="entry name" value="RNaseH_sf"/>
</dbReference>
<dbReference type="Gene3D" id="3.30.420.10">
    <property type="entry name" value="Ribonuclease H-like superfamily/Ribonuclease H"/>
    <property type="match status" value="1"/>
</dbReference>
<dbReference type="CDD" id="cd06222">
    <property type="entry name" value="RNase_H_like"/>
    <property type="match status" value="1"/>
</dbReference>
<gene>
    <name evidence="2" type="ORF">SO802_002310</name>
</gene>
<dbReference type="SUPFAM" id="SSF53098">
    <property type="entry name" value="Ribonuclease H-like"/>
    <property type="match status" value="1"/>
</dbReference>
<reference evidence="2 3" key="1">
    <citation type="submission" date="2024-01" db="EMBL/GenBank/DDBJ databases">
        <title>A telomere-to-telomere, gap-free genome of sweet tea (Lithocarpus litseifolius).</title>
        <authorList>
            <person name="Zhou J."/>
        </authorList>
    </citation>
    <scope>NUCLEOTIDE SEQUENCE [LARGE SCALE GENOMIC DNA]</scope>
    <source>
        <strain evidence="2">Zhou-2022a</strain>
        <tissue evidence="2">Leaf</tissue>
    </source>
</reference>